<comment type="similarity">
    <text evidence="1">Belongs to the HypD family.</text>
</comment>
<dbReference type="AlphaFoldDB" id="A0A8J7TLV3"/>
<dbReference type="GO" id="GO:0051604">
    <property type="term" value="P:protein maturation"/>
    <property type="evidence" value="ECO:0007669"/>
    <property type="project" value="TreeGrafter"/>
</dbReference>
<gene>
    <name evidence="4" type="primary">hypD</name>
    <name evidence="4" type="ORF">J0M35_11735</name>
</gene>
<sequence>MFGLKLSGADHSDEQQLARLARKIAASMTHSWQIMEVSGELTSTMLRHDLFRYLPPDLTIVHGPGCAVASVPVHIYDRAISIAQEPDVIFCATAELLRIPGSTKDLLEVKAQGFDVRVVYSSIECIGIARSNPDKKVVLFNVGFESSVQMDALAVWQARRLGVSNFYLLSDHANLPPVVSRVLADRDSQVNAVLVPGQLACISGFEDYEPIAETMRRPIVVTGFEPTDILEGILKAVNLLEYGKAAVENQYKRAANRQGNLEVRALISEVFEVCQREWRGLGVVPAGGYALKPEFSAFDAHQVFAPLGACDIEGTGCISSEIWLGLKSPLQCPLFGKTCKPDSPQGATMVSTAGTCAAYFKHQFKK</sequence>
<dbReference type="PANTHER" id="PTHR30149">
    <property type="entry name" value="HYDROGENASE PROTEIN ASSEMBLY PROTEIN HYPD"/>
    <property type="match status" value="1"/>
</dbReference>
<organism evidence="4 5">
    <name type="scientific">Candidatus Obscuribacter phosphatis</name>
    <dbReference type="NCBI Taxonomy" id="1906157"/>
    <lineage>
        <taxon>Bacteria</taxon>
        <taxon>Bacillati</taxon>
        <taxon>Candidatus Melainabacteria</taxon>
        <taxon>Candidatus Obscuribacterales</taxon>
        <taxon>Candidatus Obscuribacteraceae</taxon>
        <taxon>Candidatus Obscuribacter</taxon>
    </lineage>
</organism>
<evidence type="ECO:0000313" key="4">
    <source>
        <dbReference type="EMBL" id="MBN8661029.1"/>
    </source>
</evidence>
<evidence type="ECO:0000256" key="1">
    <source>
        <dbReference type="ARBA" id="ARBA00007888"/>
    </source>
</evidence>
<dbReference type="Proteomes" id="UP000664277">
    <property type="component" value="Unassembled WGS sequence"/>
</dbReference>
<proteinExistence type="inferred from homology"/>
<dbReference type="PANTHER" id="PTHR30149:SF0">
    <property type="entry name" value="HYDROGENASE MATURATION FACTOR HYPD"/>
    <property type="match status" value="1"/>
</dbReference>
<dbReference type="NCBIfam" id="TIGR00075">
    <property type="entry name" value="hypD"/>
    <property type="match status" value="1"/>
</dbReference>
<dbReference type="EMBL" id="JAFLCK010000015">
    <property type="protein sequence ID" value="MBN8661029.1"/>
    <property type="molecule type" value="Genomic_DNA"/>
</dbReference>
<dbReference type="GO" id="GO:0070025">
    <property type="term" value="F:carbon monoxide binding"/>
    <property type="evidence" value="ECO:0007669"/>
    <property type="project" value="TreeGrafter"/>
</dbReference>
<evidence type="ECO:0000256" key="3">
    <source>
        <dbReference type="ARBA" id="ARBA00023004"/>
    </source>
</evidence>
<dbReference type="PIRSF" id="PIRSF005622">
    <property type="entry name" value="Hydrgn_mat_hypD"/>
    <property type="match status" value="1"/>
</dbReference>
<dbReference type="Gene3D" id="3.40.50.11740">
    <property type="entry name" value="HypD, alpha/beta domain 2"/>
    <property type="match status" value="2"/>
</dbReference>
<reference evidence="4" key="1">
    <citation type="submission" date="2021-02" db="EMBL/GenBank/DDBJ databases">
        <title>Genome-Resolved Metagenomics of a Microbial Community Performing Photosynthetic Biological Nutrient Removal.</title>
        <authorList>
            <person name="Mcdaniel E.A."/>
        </authorList>
    </citation>
    <scope>NUCLEOTIDE SEQUENCE</scope>
    <source>
        <strain evidence="4">UWPOB_OBS1</strain>
    </source>
</reference>
<dbReference type="InterPro" id="IPR042244">
    <property type="entry name" value="HypD_2_sf"/>
</dbReference>
<evidence type="ECO:0000256" key="2">
    <source>
        <dbReference type="ARBA" id="ARBA00022723"/>
    </source>
</evidence>
<dbReference type="Pfam" id="PF01924">
    <property type="entry name" value="HypD"/>
    <property type="match status" value="1"/>
</dbReference>
<dbReference type="InterPro" id="IPR002780">
    <property type="entry name" value="Hyd_form_HypD"/>
</dbReference>
<keyword evidence="3" id="KW-0408">Iron</keyword>
<keyword evidence="2" id="KW-0479">Metal-binding</keyword>
<dbReference type="GO" id="GO:0051539">
    <property type="term" value="F:4 iron, 4 sulfur cluster binding"/>
    <property type="evidence" value="ECO:0007669"/>
    <property type="project" value="TreeGrafter"/>
</dbReference>
<comment type="caution">
    <text evidence="4">The sequence shown here is derived from an EMBL/GenBank/DDBJ whole genome shotgun (WGS) entry which is preliminary data.</text>
</comment>
<protein>
    <submittedName>
        <fullName evidence="4">Hydrogenase formation protein HypD</fullName>
    </submittedName>
</protein>
<dbReference type="GO" id="GO:0005506">
    <property type="term" value="F:iron ion binding"/>
    <property type="evidence" value="ECO:0007669"/>
    <property type="project" value="TreeGrafter"/>
</dbReference>
<evidence type="ECO:0000313" key="5">
    <source>
        <dbReference type="Proteomes" id="UP000664277"/>
    </source>
</evidence>
<dbReference type="Gene3D" id="6.10.20.100">
    <property type="match status" value="1"/>
</dbReference>
<dbReference type="InterPro" id="IPR042243">
    <property type="entry name" value="HypD_1"/>
</dbReference>
<name>A0A8J7TLV3_9BACT</name>
<accession>A0A8J7TLV3</accession>